<feature type="compositionally biased region" description="Low complexity" evidence="1">
    <location>
        <begin position="319"/>
        <end position="334"/>
    </location>
</feature>
<name>A0A316ZB33_9BASI</name>
<evidence type="ECO:0008006" key="4">
    <source>
        <dbReference type="Google" id="ProtNLM"/>
    </source>
</evidence>
<protein>
    <recommendedName>
        <fullName evidence="4">Alpha/beta-hydrolase</fullName>
    </recommendedName>
</protein>
<dbReference type="Gene3D" id="3.40.50.1820">
    <property type="entry name" value="alpha/beta hydrolase"/>
    <property type="match status" value="1"/>
</dbReference>
<feature type="region of interest" description="Disordered" evidence="1">
    <location>
        <begin position="315"/>
        <end position="350"/>
    </location>
</feature>
<keyword evidence="3" id="KW-1185">Reference proteome</keyword>
<dbReference type="PANTHER" id="PTHR42886:SF53">
    <property type="entry name" value="ALPHA_BETA-HYDROLASES SUPERFAMILY PROTEIN"/>
    <property type="match status" value="1"/>
</dbReference>
<feature type="compositionally biased region" description="Basic and acidic residues" evidence="1">
    <location>
        <begin position="335"/>
        <end position="350"/>
    </location>
</feature>
<sequence length="350" mass="38580">MSTSNPSSPAAASSAHPRPTQTKIFVHASSPQNPVDIAGIIAQHEVFAPLPPSNDPSYATLKAALPRRPVALILHGVLAHKDQIYHKKLVDALPIDSFRFDFRANHETPGSWGMAKFGDDVDDLRAVIMFLRERYNYSIELIVGHSRGSIVGWAYYARFAEAMRVDPEEDIPLWASVAGRWRMAGIHKRDAEFNAGFAKEGVYRWKVRVAGQDREVIVRPEDVEAFAKFPMEQTVRNFPADTDCLILHGTADKTVPTCDAAGYVNTLTGPGRRPGSCQLCLIEDADHNLRGKFDEVVEAIVSWRQSRLAARAAPEEAAQRAGLPAAAAAPSTGEAMERTWRQSTDSKVRL</sequence>
<accession>A0A316ZB33</accession>
<dbReference type="STRING" id="58919.A0A316ZB33"/>
<dbReference type="EMBL" id="KZ819292">
    <property type="protein sequence ID" value="PWN98132.1"/>
    <property type="molecule type" value="Genomic_DNA"/>
</dbReference>
<dbReference type="Proteomes" id="UP000245946">
    <property type="component" value="Unassembled WGS sequence"/>
</dbReference>
<dbReference type="OrthoDB" id="9988524at2759"/>
<proteinExistence type="predicted"/>
<reference evidence="2 3" key="1">
    <citation type="journal article" date="2018" name="Mol. Biol. Evol.">
        <title>Broad Genomic Sampling Reveals a Smut Pathogenic Ancestry of the Fungal Clade Ustilaginomycotina.</title>
        <authorList>
            <person name="Kijpornyongpan T."/>
            <person name="Mondo S.J."/>
            <person name="Barry K."/>
            <person name="Sandor L."/>
            <person name="Lee J."/>
            <person name="Lipzen A."/>
            <person name="Pangilinan J."/>
            <person name="LaButti K."/>
            <person name="Hainaut M."/>
            <person name="Henrissat B."/>
            <person name="Grigoriev I.V."/>
            <person name="Spatafora J.W."/>
            <person name="Aime M.C."/>
        </authorList>
    </citation>
    <scope>NUCLEOTIDE SEQUENCE [LARGE SCALE GENOMIC DNA]</scope>
    <source>
        <strain evidence="2 3">MCA 4186</strain>
    </source>
</reference>
<evidence type="ECO:0000256" key="1">
    <source>
        <dbReference type="SAM" id="MobiDB-lite"/>
    </source>
</evidence>
<evidence type="ECO:0000313" key="3">
    <source>
        <dbReference type="Proteomes" id="UP000245946"/>
    </source>
</evidence>
<dbReference type="SUPFAM" id="SSF53474">
    <property type="entry name" value="alpha/beta-Hydrolases"/>
    <property type="match status" value="1"/>
</dbReference>
<dbReference type="PANTHER" id="PTHR42886">
    <property type="entry name" value="RE40534P-RELATED"/>
    <property type="match status" value="1"/>
</dbReference>
<dbReference type="GeneID" id="37269853"/>
<gene>
    <name evidence="2" type="ORF">FA09DRAFT_329762</name>
</gene>
<organism evidence="2 3">
    <name type="scientific">Tilletiopsis washingtonensis</name>
    <dbReference type="NCBI Taxonomy" id="58919"/>
    <lineage>
        <taxon>Eukaryota</taxon>
        <taxon>Fungi</taxon>
        <taxon>Dikarya</taxon>
        <taxon>Basidiomycota</taxon>
        <taxon>Ustilaginomycotina</taxon>
        <taxon>Exobasidiomycetes</taxon>
        <taxon>Entylomatales</taxon>
        <taxon>Entylomatales incertae sedis</taxon>
        <taxon>Tilletiopsis</taxon>
    </lineage>
</organism>
<evidence type="ECO:0000313" key="2">
    <source>
        <dbReference type="EMBL" id="PWN98132.1"/>
    </source>
</evidence>
<dbReference type="RefSeq" id="XP_025598411.1">
    <property type="nucleotide sequence ID" value="XM_025742309.1"/>
</dbReference>
<dbReference type="AlphaFoldDB" id="A0A316ZB33"/>
<dbReference type="InterPro" id="IPR029058">
    <property type="entry name" value="AB_hydrolase_fold"/>
</dbReference>